<dbReference type="InterPro" id="IPR004088">
    <property type="entry name" value="KH_dom_type_1"/>
</dbReference>
<dbReference type="Pfam" id="PF00575">
    <property type="entry name" value="S1"/>
    <property type="match status" value="1"/>
</dbReference>
<comment type="catalytic activity">
    <reaction evidence="7">
        <text>RNA(n+1) + phosphate = RNA(n) + a ribonucleoside 5'-diphosphate</text>
        <dbReference type="Rhea" id="RHEA:22096"/>
        <dbReference type="Rhea" id="RHEA-COMP:14527"/>
        <dbReference type="Rhea" id="RHEA-COMP:17342"/>
        <dbReference type="ChEBI" id="CHEBI:43474"/>
        <dbReference type="ChEBI" id="CHEBI:57930"/>
        <dbReference type="ChEBI" id="CHEBI:140395"/>
        <dbReference type="EC" id="2.7.7.8"/>
    </reaction>
</comment>
<dbReference type="SUPFAM" id="SSF54211">
    <property type="entry name" value="Ribosomal protein S5 domain 2-like"/>
    <property type="match status" value="2"/>
</dbReference>
<keyword evidence="6 7" id="KW-0694">RNA-binding</keyword>
<evidence type="ECO:0000259" key="9">
    <source>
        <dbReference type="PROSITE" id="PS50126"/>
    </source>
</evidence>
<dbReference type="SUPFAM" id="SSF50249">
    <property type="entry name" value="Nucleic acid-binding proteins"/>
    <property type="match status" value="1"/>
</dbReference>
<dbReference type="PROSITE" id="PS50084">
    <property type="entry name" value="KH_TYPE_1"/>
    <property type="match status" value="1"/>
</dbReference>
<dbReference type="InterPro" id="IPR015848">
    <property type="entry name" value="PNPase_PH_RNA-bd_bac/org-type"/>
</dbReference>
<organism evidence="10 11">
    <name type="scientific">Candidatus Bandiella euplotis</name>
    <dbReference type="NCBI Taxonomy" id="1664265"/>
    <lineage>
        <taxon>Bacteria</taxon>
        <taxon>Pseudomonadati</taxon>
        <taxon>Pseudomonadota</taxon>
        <taxon>Alphaproteobacteria</taxon>
        <taxon>Rickettsiales</taxon>
        <taxon>Candidatus Midichloriaceae</taxon>
        <taxon>Candidatus Bandiella</taxon>
    </lineage>
</organism>
<comment type="subcellular location">
    <subcellularLocation>
        <location evidence="7">Cytoplasm</location>
    </subcellularLocation>
</comment>
<dbReference type="HAMAP" id="MF_01595">
    <property type="entry name" value="PNPase"/>
    <property type="match status" value="1"/>
</dbReference>
<feature type="region of interest" description="Disordered" evidence="8">
    <location>
        <begin position="708"/>
        <end position="750"/>
    </location>
</feature>
<dbReference type="InterPro" id="IPR036456">
    <property type="entry name" value="PNPase_PH_RNA-bd_sf"/>
</dbReference>
<dbReference type="InterPro" id="IPR027408">
    <property type="entry name" value="PNPase/RNase_PH_dom_sf"/>
</dbReference>
<dbReference type="PIRSF" id="PIRSF005499">
    <property type="entry name" value="PNPase"/>
    <property type="match status" value="1"/>
</dbReference>
<evidence type="ECO:0000313" key="11">
    <source>
        <dbReference type="Proteomes" id="UP001327219"/>
    </source>
</evidence>
<keyword evidence="5 7" id="KW-0460">Magnesium</keyword>
<comment type="cofactor">
    <cofactor evidence="7">
        <name>Mg(2+)</name>
        <dbReference type="ChEBI" id="CHEBI:18420"/>
    </cofactor>
</comment>
<dbReference type="CDD" id="cd02393">
    <property type="entry name" value="KH-I_PNPase"/>
    <property type="match status" value="1"/>
</dbReference>
<dbReference type="Gene3D" id="2.40.50.140">
    <property type="entry name" value="Nucleic acid-binding proteins"/>
    <property type="match status" value="1"/>
</dbReference>
<feature type="binding site" evidence="7">
    <location>
        <position position="484"/>
    </location>
    <ligand>
        <name>Mg(2+)</name>
        <dbReference type="ChEBI" id="CHEBI:18420"/>
    </ligand>
</feature>
<evidence type="ECO:0000256" key="1">
    <source>
        <dbReference type="ARBA" id="ARBA00007404"/>
    </source>
</evidence>
<keyword evidence="11" id="KW-1185">Reference proteome</keyword>
<dbReference type="EMBL" id="CP110820">
    <property type="protein sequence ID" value="WPX96997.1"/>
    <property type="molecule type" value="Genomic_DNA"/>
</dbReference>
<evidence type="ECO:0000256" key="3">
    <source>
        <dbReference type="ARBA" id="ARBA00022679"/>
    </source>
</evidence>
<feature type="binding site" evidence="7">
    <location>
        <position position="490"/>
    </location>
    <ligand>
        <name>Mg(2+)</name>
        <dbReference type="ChEBI" id="CHEBI:18420"/>
    </ligand>
</feature>
<dbReference type="Pfam" id="PF01138">
    <property type="entry name" value="RNase_PH"/>
    <property type="match status" value="2"/>
</dbReference>
<comment type="similarity">
    <text evidence="1 7">Belongs to the polyribonucleotide nucleotidyltransferase family.</text>
</comment>
<evidence type="ECO:0000313" key="10">
    <source>
        <dbReference type="EMBL" id="WPX96997.1"/>
    </source>
</evidence>
<dbReference type="InterPro" id="IPR004087">
    <property type="entry name" value="KH_dom"/>
</dbReference>
<dbReference type="RefSeq" id="WP_323732652.1">
    <property type="nucleotide sequence ID" value="NZ_CP110820.1"/>
</dbReference>
<dbReference type="InterPro" id="IPR003029">
    <property type="entry name" value="S1_domain"/>
</dbReference>
<keyword evidence="2 7" id="KW-0963">Cytoplasm</keyword>
<feature type="domain" description="S1 motif" evidence="9">
    <location>
        <begin position="620"/>
        <end position="688"/>
    </location>
</feature>
<keyword evidence="4 7" id="KW-0548">Nucleotidyltransferase</keyword>
<dbReference type="Gene3D" id="3.30.230.70">
    <property type="entry name" value="GHMP Kinase, N-terminal domain"/>
    <property type="match status" value="2"/>
</dbReference>
<dbReference type="SUPFAM" id="SSF46915">
    <property type="entry name" value="Polynucleotide phosphorylase/guanosine pentaphosphate synthase (PNPase/GPSI), domain 3"/>
    <property type="match status" value="1"/>
</dbReference>
<dbReference type="CDD" id="cd11363">
    <property type="entry name" value="RNase_PH_PNPase_1"/>
    <property type="match status" value="1"/>
</dbReference>
<evidence type="ECO:0000256" key="2">
    <source>
        <dbReference type="ARBA" id="ARBA00022490"/>
    </source>
</evidence>
<proteinExistence type="inferred from homology"/>
<name>A0ABZ0UMQ3_9RICK</name>
<dbReference type="InterPro" id="IPR012162">
    <property type="entry name" value="PNPase"/>
</dbReference>
<dbReference type="NCBIfam" id="TIGR03591">
    <property type="entry name" value="polynuc_phos"/>
    <property type="match status" value="1"/>
</dbReference>
<dbReference type="Proteomes" id="UP001327219">
    <property type="component" value="Chromosome"/>
</dbReference>
<dbReference type="InterPro" id="IPR001247">
    <property type="entry name" value="ExoRNase_PH_dom1"/>
</dbReference>
<dbReference type="Gene3D" id="3.30.1370.10">
    <property type="entry name" value="K Homology domain, type 1"/>
    <property type="match status" value="1"/>
</dbReference>
<dbReference type="EC" id="2.7.7.8" evidence="7"/>
<dbReference type="PANTHER" id="PTHR11252">
    <property type="entry name" value="POLYRIBONUCLEOTIDE NUCLEOTIDYLTRANSFERASE"/>
    <property type="match status" value="1"/>
</dbReference>
<dbReference type="Pfam" id="PF03726">
    <property type="entry name" value="PNPase"/>
    <property type="match status" value="1"/>
</dbReference>
<dbReference type="InterPro" id="IPR036612">
    <property type="entry name" value="KH_dom_type_1_sf"/>
</dbReference>
<dbReference type="SMART" id="SM00316">
    <property type="entry name" value="S1"/>
    <property type="match status" value="1"/>
</dbReference>
<dbReference type="Pfam" id="PF03725">
    <property type="entry name" value="RNase_PH_C"/>
    <property type="match status" value="2"/>
</dbReference>
<reference evidence="10 11" key="1">
    <citation type="submission" date="2022-11" db="EMBL/GenBank/DDBJ databases">
        <title>Host association and intracellularity evolved multiple times independently in the Rickettsiales.</title>
        <authorList>
            <person name="Castelli M."/>
            <person name="Nardi T."/>
            <person name="Gammuto L."/>
            <person name="Bellinzona G."/>
            <person name="Sabaneyeva E."/>
            <person name="Potekhin A."/>
            <person name="Serra V."/>
            <person name="Petroni G."/>
            <person name="Sassera D."/>
        </authorList>
    </citation>
    <scope>NUCLEOTIDE SEQUENCE [LARGE SCALE GENOMIC DNA]</scope>
    <source>
        <strain evidence="10 11">NDG2</strain>
    </source>
</reference>
<evidence type="ECO:0000256" key="8">
    <source>
        <dbReference type="SAM" id="MobiDB-lite"/>
    </source>
</evidence>
<sequence length="760" mass="83982">MFNIVSKSIEWGGKRIELETGKIARQADAAVMVRMGSSVVLCTVTYNKKIKEGIDFFPLTVHYLEKYYAAGKLPGGFMKREGKPSDREVLISRLIDRPIRPLFPEDFFHEVNVICKVLSYDDNAPTDVLAIIGTAAALQISEVPFTNALAAIKVGIVDGEFTINPSSLDLEKSDLDLVIAGTKDSVLMIESSAKEISEEKLISAIEFGHNNIQPIIDLINDFASVAGKSKYDYVKFSISNVYEVLKQEFQNDVKDVYKIVNKKERNEQLKGIYETALQKHAQNENFEQNVFDMAFKKLQKEVVRTKILDQNVRIDGRNLEDIRNIECEVGLLPQPHGSALFTRGETQALAVVTLGSMQDSQLRDDITGVSSDRFLLHYNFPPYSVGEVGMLRPPGRREIGHGKLAHKAILSILPNIDAFPYTIRIVNEITESNGSSSMATVCASVLSLMDTGVPIKTPVAGIAMGLILEQDRFAILSDILGDEDALGDMDFKVACTKNGVTALQMDIKVRGITIEIMKQAVAQARKGCDHIMGKMLKVISQPNANLSSSAPRIVSININKEKIGAIIGPGGKIIKDICEKSGAKVDIEDDGKVSVFAKDEASLIIAKKMITDIVAEPERGEVYTATVVKIMPFGIFARFLGSAEGLVHISEILDRKIDTLENVLSEGEFVNVKYLGVDNRGKFKLTMKDVKQSDELINKAAWKKLLEGPTKKHTAEKEDKKVNPEMKSKEVPAPSPEKKGDLEKEPSSEKSFIRKILEDF</sequence>
<evidence type="ECO:0000256" key="4">
    <source>
        <dbReference type="ARBA" id="ARBA00022695"/>
    </source>
</evidence>
<keyword evidence="7" id="KW-0479">Metal-binding</keyword>
<dbReference type="CDD" id="cd11364">
    <property type="entry name" value="RNase_PH_PNPase_2"/>
    <property type="match status" value="1"/>
</dbReference>
<comment type="function">
    <text evidence="7">Involved in mRNA degradation. Catalyzes the phosphorolysis of single-stranded polyribonucleotides processively in the 3'- to 5'-direction.</text>
</comment>
<dbReference type="SUPFAM" id="SSF54791">
    <property type="entry name" value="Eukaryotic type KH-domain (KH-domain type I)"/>
    <property type="match status" value="1"/>
</dbReference>
<dbReference type="NCBIfam" id="NF008805">
    <property type="entry name" value="PRK11824.1"/>
    <property type="match status" value="1"/>
</dbReference>
<evidence type="ECO:0000256" key="7">
    <source>
        <dbReference type="HAMAP-Rule" id="MF_01595"/>
    </source>
</evidence>
<dbReference type="SUPFAM" id="SSF55666">
    <property type="entry name" value="Ribonuclease PH domain 2-like"/>
    <property type="match status" value="2"/>
</dbReference>
<dbReference type="Pfam" id="PF00013">
    <property type="entry name" value="KH_1"/>
    <property type="match status" value="1"/>
</dbReference>
<dbReference type="InterPro" id="IPR036345">
    <property type="entry name" value="ExoRNase_PH_dom2_sf"/>
</dbReference>
<dbReference type="SMART" id="SM00322">
    <property type="entry name" value="KH"/>
    <property type="match status" value="1"/>
</dbReference>
<dbReference type="InterPro" id="IPR012340">
    <property type="entry name" value="NA-bd_OB-fold"/>
</dbReference>
<evidence type="ECO:0000256" key="6">
    <source>
        <dbReference type="ARBA" id="ARBA00022884"/>
    </source>
</evidence>
<accession>A0ABZ0UMQ3</accession>
<dbReference type="InterPro" id="IPR020568">
    <property type="entry name" value="Ribosomal_Su5_D2-typ_SF"/>
</dbReference>
<keyword evidence="3 7" id="KW-0808">Transferase</keyword>
<protein>
    <recommendedName>
        <fullName evidence="7">Polyribonucleotide nucleotidyltransferase</fullName>
        <ecNumber evidence="7">2.7.7.8</ecNumber>
    </recommendedName>
    <alternativeName>
        <fullName evidence="7">Polynucleotide phosphorylase</fullName>
        <shortName evidence="7">PNPase</shortName>
    </alternativeName>
</protein>
<dbReference type="PANTHER" id="PTHR11252:SF0">
    <property type="entry name" value="POLYRIBONUCLEOTIDE NUCLEOTIDYLTRANSFERASE 1, MITOCHONDRIAL"/>
    <property type="match status" value="1"/>
</dbReference>
<gene>
    <name evidence="7" type="primary">pnp</name>
    <name evidence="10" type="ORF">Bandiella_01136</name>
</gene>
<dbReference type="PROSITE" id="PS50126">
    <property type="entry name" value="S1"/>
    <property type="match status" value="1"/>
</dbReference>
<dbReference type="InterPro" id="IPR015847">
    <property type="entry name" value="ExoRNase_PH_dom2"/>
</dbReference>
<evidence type="ECO:0000256" key="5">
    <source>
        <dbReference type="ARBA" id="ARBA00022842"/>
    </source>
</evidence>